<evidence type="ECO:0000313" key="9">
    <source>
        <dbReference type="EMBL" id="BDA78760.1"/>
    </source>
</evidence>
<keyword evidence="5 8" id="KW-0547">Nucleotide-binding</keyword>
<evidence type="ECO:0000313" key="10">
    <source>
        <dbReference type="Proteomes" id="UP000245263"/>
    </source>
</evidence>
<dbReference type="Gene3D" id="3.40.50.620">
    <property type="entry name" value="HUPs"/>
    <property type="match status" value="1"/>
</dbReference>
<dbReference type="InterPro" id="IPR042176">
    <property type="entry name" value="Pantoate_ligase_C"/>
</dbReference>
<comment type="subcellular location">
    <subcellularLocation>
        <location evidence="8">Cytoplasm</location>
    </subcellularLocation>
</comment>
<dbReference type="Gene3D" id="3.30.1300.10">
    <property type="entry name" value="Pantoate-beta-alanine ligase, C-terminal domain"/>
    <property type="match status" value="1"/>
</dbReference>
<dbReference type="PANTHER" id="PTHR21299">
    <property type="entry name" value="CYTIDYLATE KINASE/PANTOATE-BETA-ALANINE LIGASE"/>
    <property type="match status" value="1"/>
</dbReference>
<comment type="miscellaneous">
    <text evidence="8">The reaction proceeds by a bi uni uni bi ping pong mechanism.</text>
</comment>
<dbReference type="RefSeq" id="WP_109019732.1">
    <property type="nucleotide sequence ID" value="NZ_AP025028.1"/>
</dbReference>
<dbReference type="HAMAP" id="MF_00158">
    <property type="entry name" value="PanC"/>
    <property type="match status" value="1"/>
</dbReference>
<evidence type="ECO:0000256" key="7">
    <source>
        <dbReference type="ARBA" id="ARBA00048258"/>
    </source>
</evidence>
<evidence type="ECO:0000256" key="2">
    <source>
        <dbReference type="ARBA" id="ARBA00009256"/>
    </source>
</evidence>
<protein>
    <recommendedName>
        <fullName evidence="8">Pantothenate synthetase</fullName>
        <shortName evidence="8">PS</shortName>
        <ecNumber evidence="8">6.3.2.1</ecNumber>
    </recommendedName>
    <alternativeName>
        <fullName evidence="8">Pantoate--beta-alanine ligase</fullName>
    </alternativeName>
    <alternativeName>
        <fullName evidence="8">Pantoate-activating enzyme</fullName>
    </alternativeName>
</protein>
<gene>
    <name evidence="8 9" type="primary">panC</name>
    <name evidence="9" type="ORF">LPTSP3_g16900</name>
</gene>
<feature type="binding site" evidence="8">
    <location>
        <position position="177"/>
    </location>
    <ligand>
        <name>ATP</name>
        <dbReference type="ChEBI" id="CHEBI:30616"/>
    </ligand>
</feature>
<sequence length="283" mass="31995">MIVCKSKEELKSSISLWKKDGKSVGFAPTMGYLHSGHISLIEQSKSKADKTVVSLFVNPTQFNDPEDYLKYPLDIEGDLKKCEDAGVDLVFLPTKETIYPDGNPDLIMKQPGLQKNLCGRTRPNHFEGVMLVVSKLFHLVTPDLAFFGLKDYQQFRIIEEMVRILDFPIQVIGVPTLREKDGLAMSSRNVRLTEKERENASLIPRMFTLAGKLLKDGEKNPKVFHEILADFLLSSPDVKIDYIESVDPHTLQEKLTLEGDLLLAIAVFLGKTRLIDNQRFSKT</sequence>
<proteinExistence type="inferred from homology"/>
<name>A0ABM7UJ11_9LEPT</name>
<evidence type="ECO:0000256" key="1">
    <source>
        <dbReference type="ARBA" id="ARBA00004990"/>
    </source>
</evidence>
<organism evidence="9 10">
    <name type="scientific">Leptospira kobayashii</name>
    <dbReference type="NCBI Taxonomy" id="1917830"/>
    <lineage>
        <taxon>Bacteria</taxon>
        <taxon>Pseudomonadati</taxon>
        <taxon>Spirochaetota</taxon>
        <taxon>Spirochaetia</taxon>
        <taxon>Leptospirales</taxon>
        <taxon>Leptospiraceae</taxon>
        <taxon>Leptospira</taxon>
    </lineage>
</organism>
<dbReference type="SUPFAM" id="SSF52374">
    <property type="entry name" value="Nucleotidylyl transferase"/>
    <property type="match status" value="1"/>
</dbReference>
<keyword evidence="10" id="KW-1185">Reference proteome</keyword>
<feature type="active site" description="Proton donor" evidence="8">
    <location>
        <position position="37"/>
    </location>
</feature>
<dbReference type="InterPro" id="IPR004821">
    <property type="entry name" value="Cyt_trans-like"/>
</dbReference>
<comment type="similarity">
    <text evidence="2 8">Belongs to the pantothenate synthetase family.</text>
</comment>
<keyword evidence="4 8" id="KW-0566">Pantothenate biosynthesis</keyword>
<accession>A0ABM7UJ11</accession>
<keyword evidence="3 8" id="KW-0436">Ligase</keyword>
<keyword evidence="6 8" id="KW-0067">ATP-binding</keyword>
<dbReference type="CDD" id="cd00560">
    <property type="entry name" value="PanC"/>
    <property type="match status" value="1"/>
</dbReference>
<dbReference type="EC" id="6.3.2.1" evidence="8"/>
<feature type="binding site" evidence="8">
    <location>
        <position position="61"/>
    </location>
    <ligand>
        <name>(R)-pantoate</name>
        <dbReference type="ChEBI" id="CHEBI:15980"/>
    </ligand>
</feature>
<feature type="binding site" evidence="8">
    <location>
        <position position="154"/>
    </location>
    <ligand>
        <name>(R)-pantoate</name>
        <dbReference type="ChEBI" id="CHEBI:15980"/>
    </ligand>
</feature>
<dbReference type="Proteomes" id="UP000245263">
    <property type="component" value="Chromosome 1"/>
</dbReference>
<comment type="function">
    <text evidence="8">Catalyzes the condensation of pantoate with beta-alanine in an ATP-dependent reaction via a pantoyl-adenylate intermediate.</text>
</comment>
<feature type="binding site" evidence="8">
    <location>
        <begin position="30"/>
        <end position="37"/>
    </location>
    <ligand>
        <name>ATP</name>
        <dbReference type="ChEBI" id="CHEBI:30616"/>
    </ligand>
</feature>
<evidence type="ECO:0000256" key="4">
    <source>
        <dbReference type="ARBA" id="ARBA00022655"/>
    </source>
</evidence>
<evidence type="ECO:0000256" key="3">
    <source>
        <dbReference type="ARBA" id="ARBA00022598"/>
    </source>
</evidence>
<keyword evidence="8" id="KW-0963">Cytoplasm</keyword>
<feature type="binding site" evidence="8">
    <location>
        <begin position="185"/>
        <end position="188"/>
    </location>
    <ligand>
        <name>ATP</name>
        <dbReference type="ChEBI" id="CHEBI:30616"/>
    </ligand>
</feature>
<dbReference type="NCBIfam" id="TIGR00018">
    <property type="entry name" value="panC"/>
    <property type="match status" value="1"/>
</dbReference>
<dbReference type="InterPro" id="IPR014729">
    <property type="entry name" value="Rossmann-like_a/b/a_fold"/>
</dbReference>
<dbReference type="Pfam" id="PF02569">
    <property type="entry name" value="Pantoate_ligase"/>
    <property type="match status" value="1"/>
</dbReference>
<evidence type="ECO:0000256" key="8">
    <source>
        <dbReference type="HAMAP-Rule" id="MF_00158"/>
    </source>
</evidence>
<reference evidence="9 10" key="1">
    <citation type="submission" date="2021-08" db="EMBL/GenBank/DDBJ databases">
        <title>Complete genome sequence of Leptospira kobayashii strain E30.</title>
        <authorList>
            <person name="Nakao R."/>
            <person name="Nakamura S."/>
            <person name="Masuzawa T."/>
            <person name="Koizumi N."/>
        </authorList>
    </citation>
    <scope>NUCLEOTIDE SEQUENCE [LARGE SCALE GENOMIC DNA]</scope>
    <source>
        <strain evidence="9 10">E30</strain>
    </source>
</reference>
<dbReference type="NCBIfam" id="TIGR00125">
    <property type="entry name" value="cyt_tran_rel"/>
    <property type="match status" value="1"/>
</dbReference>
<feature type="binding site" evidence="8">
    <location>
        <position position="61"/>
    </location>
    <ligand>
        <name>beta-alanine</name>
        <dbReference type="ChEBI" id="CHEBI:57966"/>
    </ligand>
</feature>
<feature type="binding site" evidence="8">
    <location>
        <begin position="148"/>
        <end position="151"/>
    </location>
    <ligand>
        <name>ATP</name>
        <dbReference type="ChEBI" id="CHEBI:30616"/>
    </ligand>
</feature>
<comment type="catalytic activity">
    <reaction evidence="7 8">
        <text>(R)-pantoate + beta-alanine + ATP = (R)-pantothenate + AMP + diphosphate + H(+)</text>
        <dbReference type="Rhea" id="RHEA:10912"/>
        <dbReference type="ChEBI" id="CHEBI:15378"/>
        <dbReference type="ChEBI" id="CHEBI:15980"/>
        <dbReference type="ChEBI" id="CHEBI:29032"/>
        <dbReference type="ChEBI" id="CHEBI:30616"/>
        <dbReference type="ChEBI" id="CHEBI:33019"/>
        <dbReference type="ChEBI" id="CHEBI:57966"/>
        <dbReference type="ChEBI" id="CHEBI:456215"/>
        <dbReference type="EC" id="6.3.2.1"/>
    </reaction>
</comment>
<evidence type="ECO:0000256" key="5">
    <source>
        <dbReference type="ARBA" id="ARBA00022741"/>
    </source>
</evidence>
<evidence type="ECO:0000256" key="6">
    <source>
        <dbReference type="ARBA" id="ARBA00022840"/>
    </source>
</evidence>
<comment type="subunit">
    <text evidence="8">Homodimer.</text>
</comment>
<dbReference type="InterPro" id="IPR003721">
    <property type="entry name" value="Pantoate_ligase"/>
</dbReference>
<dbReference type="EMBL" id="AP025028">
    <property type="protein sequence ID" value="BDA78760.1"/>
    <property type="molecule type" value="Genomic_DNA"/>
</dbReference>
<dbReference type="PANTHER" id="PTHR21299:SF1">
    <property type="entry name" value="PANTOATE--BETA-ALANINE LIGASE"/>
    <property type="match status" value="1"/>
</dbReference>
<comment type="pathway">
    <text evidence="1 8">Cofactor biosynthesis; (R)-pantothenate biosynthesis; (R)-pantothenate from (R)-pantoate and beta-alanine: step 1/1.</text>
</comment>